<keyword evidence="2" id="KW-1185">Reference proteome</keyword>
<accession>A0AAV1PFP5</accession>
<keyword evidence="1" id="KW-0808">Transferase</keyword>
<dbReference type="AlphaFoldDB" id="A0AAV1PFP5"/>
<name>A0AAV1PFP5_SCOSC</name>
<dbReference type="SUPFAM" id="SSF82199">
    <property type="entry name" value="SET domain"/>
    <property type="match status" value="1"/>
</dbReference>
<organism evidence="1 2">
    <name type="scientific">Scomber scombrus</name>
    <name type="common">Atlantic mackerel</name>
    <name type="synonym">Scomber vernalis</name>
    <dbReference type="NCBI Taxonomy" id="13677"/>
    <lineage>
        <taxon>Eukaryota</taxon>
        <taxon>Metazoa</taxon>
        <taxon>Chordata</taxon>
        <taxon>Craniata</taxon>
        <taxon>Vertebrata</taxon>
        <taxon>Euteleostomi</taxon>
        <taxon>Actinopterygii</taxon>
        <taxon>Neopterygii</taxon>
        <taxon>Teleostei</taxon>
        <taxon>Neoteleostei</taxon>
        <taxon>Acanthomorphata</taxon>
        <taxon>Pelagiaria</taxon>
        <taxon>Scombriformes</taxon>
        <taxon>Scombridae</taxon>
        <taxon>Scomber</taxon>
    </lineage>
</organism>
<dbReference type="GO" id="GO:0004222">
    <property type="term" value="F:metalloendopeptidase activity"/>
    <property type="evidence" value="ECO:0007669"/>
    <property type="project" value="InterPro"/>
</dbReference>
<gene>
    <name evidence="1" type="ORF">FSCOSCO3_A018956</name>
</gene>
<dbReference type="GO" id="GO:0032259">
    <property type="term" value="P:methylation"/>
    <property type="evidence" value="ECO:0007669"/>
    <property type="project" value="UniProtKB-KW"/>
</dbReference>
<reference evidence="1 2" key="1">
    <citation type="submission" date="2024-01" db="EMBL/GenBank/DDBJ databases">
        <authorList>
            <person name="Alioto T."/>
            <person name="Alioto T."/>
            <person name="Gomez Garrido J."/>
        </authorList>
    </citation>
    <scope>NUCLEOTIDE SEQUENCE [LARGE SCALE GENOMIC DNA]</scope>
</reference>
<dbReference type="InterPro" id="IPR046341">
    <property type="entry name" value="SET_dom_sf"/>
</dbReference>
<dbReference type="PANTHER" id="PTHR46167:SF1">
    <property type="entry name" value="N-LYSINE METHYLTRANSFERASE KMT5A"/>
    <property type="match status" value="1"/>
</dbReference>
<dbReference type="EMBL" id="CAWUFR010000157">
    <property type="protein sequence ID" value="CAK6970438.1"/>
    <property type="molecule type" value="Genomic_DNA"/>
</dbReference>
<dbReference type="PANTHER" id="PTHR46167">
    <property type="entry name" value="N-LYSINE METHYLTRANSFERASE KMT5A"/>
    <property type="match status" value="1"/>
</dbReference>
<dbReference type="GO" id="GO:0006508">
    <property type="term" value="P:proteolysis"/>
    <property type="evidence" value="ECO:0007669"/>
    <property type="project" value="InterPro"/>
</dbReference>
<dbReference type="GO" id="GO:0006357">
    <property type="term" value="P:regulation of transcription by RNA polymerase II"/>
    <property type="evidence" value="ECO:0007669"/>
    <property type="project" value="TreeGrafter"/>
</dbReference>
<keyword evidence="1" id="KW-0489">Methyltransferase</keyword>
<evidence type="ECO:0000313" key="2">
    <source>
        <dbReference type="Proteomes" id="UP001314229"/>
    </source>
</evidence>
<evidence type="ECO:0000313" key="1">
    <source>
        <dbReference type="EMBL" id="CAK6970438.1"/>
    </source>
</evidence>
<dbReference type="GO" id="GO:0042799">
    <property type="term" value="F:histone H4K20 methyltransferase activity"/>
    <property type="evidence" value="ECO:0007669"/>
    <property type="project" value="TreeGrafter"/>
</dbReference>
<sequence length="148" mass="17406">MAAQRSRRKPPLEDEILHAVNALDKTAELEVQYINSYKGREVFAKAHFGKGDFVVEYRGELIHFQEVKRRRRTYHGACAVFMFDFYWKENTWKFFSKNGKPTIVPIPNPNVTIGKATQMSPNDILRVNRLYSCSMYLLTYEACYYYSL</sequence>
<dbReference type="InterPro" id="IPR051760">
    <property type="entry name" value="KMT5A"/>
</dbReference>
<dbReference type="Gene3D" id="2.170.270.10">
    <property type="entry name" value="SET domain"/>
    <property type="match status" value="1"/>
</dbReference>
<comment type="caution">
    <text evidence="1">The sequence shown here is derived from an EMBL/GenBank/DDBJ whole genome shotgun (WGS) entry which is preliminary data.</text>
</comment>
<protein>
    <submittedName>
        <fullName evidence="1">N-lysine methyltransferase KMT5A-like</fullName>
    </submittedName>
</protein>
<dbReference type="Proteomes" id="UP001314229">
    <property type="component" value="Unassembled WGS sequence"/>
</dbReference>
<proteinExistence type="predicted"/>
<dbReference type="GO" id="GO:0005634">
    <property type="term" value="C:nucleus"/>
    <property type="evidence" value="ECO:0007669"/>
    <property type="project" value="TreeGrafter"/>
</dbReference>
<dbReference type="GO" id="GO:0005700">
    <property type="term" value="C:polytene chromosome"/>
    <property type="evidence" value="ECO:0007669"/>
    <property type="project" value="TreeGrafter"/>
</dbReference>
<dbReference type="GO" id="GO:0043516">
    <property type="term" value="P:regulation of DNA damage response, signal transduction by p53 class mediator"/>
    <property type="evidence" value="ECO:0007669"/>
    <property type="project" value="TreeGrafter"/>
</dbReference>